<dbReference type="PANTHER" id="PTHR37210:SF2">
    <property type="entry name" value="PROTEIN CHLOROPLAST VESICULATION"/>
    <property type="match status" value="1"/>
</dbReference>
<sequence>MAISTYCCLNLFPPPNKISSQTSTIPEIACPPRERSWEKQCLLGLTCAIIGLELGNFGVVGDQVRAVAVDMQSGPSNIIIRAPRWSDKRACQPWRVNSLETIVPENLPRPSARRRWEATGFTDQAAPPLKVVHVFTLPVATWHSSIGFFALTQQYKLEAIADSVSKPFVNEKNALAELT</sequence>
<gene>
    <name evidence="1" type="ORF">DH2020_025600</name>
</gene>
<accession>A0ABR0VZA1</accession>
<evidence type="ECO:0000313" key="2">
    <source>
        <dbReference type="Proteomes" id="UP001318860"/>
    </source>
</evidence>
<keyword evidence="2" id="KW-1185">Reference proteome</keyword>
<organism evidence="1 2">
    <name type="scientific">Rehmannia glutinosa</name>
    <name type="common">Chinese foxglove</name>
    <dbReference type="NCBI Taxonomy" id="99300"/>
    <lineage>
        <taxon>Eukaryota</taxon>
        <taxon>Viridiplantae</taxon>
        <taxon>Streptophyta</taxon>
        <taxon>Embryophyta</taxon>
        <taxon>Tracheophyta</taxon>
        <taxon>Spermatophyta</taxon>
        <taxon>Magnoliopsida</taxon>
        <taxon>eudicotyledons</taxon>
        <taxon>Gunneridae</taxon>
        <taxon>Pentapetalae</taxon>
        <taxon>asterids</taxon>
        <taxon>lamiids</taxon>
        <taxon>Lamiales</taxon>
        <taxon>Orobanchaceae</taxon>
        <taxon>Rehmannieae</taxon>
        <taxon>Rehmannia</taxon>
    </lineage>
</organism>
<comment type="caution">
    <text evidence="1">The sequence shown here is derived from an EMBL/GenBank/DDBJ whole genome shotgun (WGS) entry which is preliminary data.</text>
</comment>
<evidence type="ECO:0000313" key="1">
    <source>
        <dbReference type="EMBL" id="KAK6140657.1"/>
    </source>
</evidence>
<proteinExistence type="predicted"/>
<reference evidence="1 2" key="1">
    <citation type="journal article" date="2021" name="Comput. Struct. Biotechnol. J.">
        <title>De novo genome assembly of the potent medicinal plant Rehmannia glutinosa using nanopore technology.</title>
        <authorList>
            <person name="Ma L."/>
            <person name="Dong C."/>
            <person name="Song C."/>
            <person name="Wang X."/>
            <person name="Zheng X."/>
            <person name="Niu Y."/>
            <person name="Chen S."/>
            <person name="Feng W."/>
        </authorList>
    </citation>
    <scope>NUCLEOTIDE SEQUENCE [LARGE SCALE GENOMIC DNA]</scope>
    <source>
        <strain evidence="1">DH-2019</strain>
    </source>
</reference>
<name>A0ABR0VZA1_REHGL</name>
<protein>
    <submittedName>
        <fullName evidence="1">Uncharacterized protein</fullName>
    </submittedName>
</protein>
<dbReference type="PANTHER" id="PTHR37210">
    <property type="entry name" value="EXPRESSED PROTEIN"/>
    <property type="match status" value="1"/>
</dbReference>
<dbReference type="Proteomes" id="UP001318860">
    <property type="component" value="Unassembled WGS sequence"/>
</dbReference>
<dbReference type="InterPro" id="IPR053350">
    <property type="entry name" value="CV_Inducer"/>
</dbReference>
<dbReference type="EMBL" id="JABTTQ020000279">
    <property type="protein sequence ID" value="KAK6140657.1"/>
    <property type="molecule type" value="Genomic_DNA"/>
</dbReference>